<keyword evidence="2" id="KW-0479">Metal-binding</keyword>
<gene>
    <name evidence="7" type="ORF">V7S43_016299</name>
</gene>
<dbReference type="InterPro" id="IPR020084">
    <property type="entry name" value="NUDIX_hydrolase_CS"/>
</dbReference>
<keyword evidence="4" id="KW-0460">Magnesium</keyword>
<dbReference type="PANTHER" id="PTHR12629:SF0">
    <property type="entry name" value="DIPHOSPHOINOSITOL-POLYPHOSPHATE DIPHOSPHATASE"/>
    <property type="match status" value="1"/>
</dbReference>
<dbReference type="Gene3D" id="3.90.79.10">
    <property type="entry name" value="Nucleoside Triphosphate Pyrophosphohydrolase"/>
    <property type="match status" value="1"/>
</dbReference>
<dbReference type="PROSITE" id="PS51462">
    <property type="entry name" value="NUDIX"/>
    <property type="match status" value="1"/>
</dbReference>
<dbReference type="InterPro" id="IPR015797">
    <property type="entry name" value="NUDIX_hydrolase-like_dom_sf"/>
</dbReference>
<dbReference type="CDD" id="cd04666">
    <property type="entry name" value="NUDIX_DIPP2_like_Nudt4"/>
    <property type="match status" value="1"/>
</dbReference>
<protein>
    <recommendedName>
        <fullName evidence="6">Nudix hydrolase domain-containing protein</fullName>
    </recommendedName>
</protein>
<dbReference type="AlphaFoldDB" id="A0ABD3EVW7"/>
<accession>A0ABD3EVW7</accession>
<dbReference type="PANTHER" id="PTHR12629">
    <property type="entry name" value="DIPHOSPHOINOSITOL POLYPHOSPHATE PHOSPHOHYDROLASE"/>
    <property type="match status" value="1"/>
</dbReference>
<evidence type="ECO:0000256" key="1">
    <source>
        <dbReference type="ARBA" id="ARBA00001946"/>
    </source>
</evidence>
<evidence type="ECO:0000256" key="4">
    <source>
        <dbReference type="ARBA" id="ARBA00022842"/>
    </source>
</evidence>
<dbReference type="GO" id="GO:0016787">
    <property type="term" value="F:hydrolase activity"/>
    <property type="evidence" value="ECO:0007669"/>
    <property type="project" value="UniProtKB-KW"/>
</dbReference>
<keyword evidence="3" id="KW-0378">Hydrolase</keyword>
<comment type="caution">
    <text evidence="7">The sequence shown here is derived from an EMBL/GenBank/DDBJ whole genome shotgun (WGS) entry which is preliminary data.</text>
</comment>
<evidence type="ECO:0000259" key="6">
    <source>
        <dbReference type="PROSITE" id="PS51462"/>
    </source>
</evidence>
<evidence type="ECO:0000256" key="3">
    <source>
        <dbReference type="ARBA" id="ARBA00022801"/>
    </source>
</evidence>
<comment type="cofactor">
    <cofactor evidence="1">
        <name>Mg(2+)</name>
        <dbReference type="ChEBI" id="CHEBI:18420"/>
    </cofactor>
</comment>
<evidence type="ECO:0000313" key="7">
    <source>
        <dbReference type="EMBL" id="KAL3658663.1"/>
    </source>
</evidence>
<dbReference type="EMBL" id="JBIMZQ010000052">
    <property type="protein sequence ID" value="KAL3658663.1"/>
    <property type="molecule type" value="Genomic_DNA"/>
</dbReference>
<dbReference type="PROSITE" id="PS00893">
    <property type="entry name" value="NUDIX_BOX"/>
    <property type="match status" value="1"/>
</dbReference>
<evidence type="ECO:0000256" key="2">
    <source>
        <dbReference type="ARBA" id="ARBA00022723"/>
    </source>
</evidence>
<dbReference type="Pfam" id="PF00293">
    <property type="entry name" value="NUDIX"/>
    <property type="match status" value="1"/>
</dbReference>
<feature type="domain" description="Nudix hydrolase" evidence="6">
    <location>
        <begin position="186"/>
        <end position="318"/>
    </location>
</feature>
<keyword evidence="5" id="KW-0732">Signal</keyword>
<dbReference type="GO" id="GO:0046872">
    <property type="term" value="F:metal ion binding"/>
    <property type="evidence" value="ECO:0007669"/>
    <property type="project" value="UniProtKB-KW"/>
</dbReference>
<sequence length="345" mass="38027">MLFRPLVVLVAFASTSLVATGSETAGTAVVDPAAELSIQVKRSLRRYNGDEDRGALIGLEKVDDALSKATKADDVVGKTGKASSKLKTLLLKNLHELAEHAKLTGRLSSSKLYKDVALEKMSLSTLRQLDDIEIVRMSDIKNGIKGTKDTPNGMRRKMEHVIGGVVPDKFLKSQIGRHDQRYGLDGSRLLSSAVVSRPAEQGGGQVLLISSSKPEKGDWLLPKGGWDKGEEIETAALREVIEEGGVNAQLLHSLGDYKVKEQTKRGEQAYSYFAYTMKASKVYGDWAESIRYRIWVSYDDAMLLLAKRPYMVDVVKKAKEIDELVKLKKLPAADPKLENIKLDLN</sequence>
<dbReference type="SUPFAM" id="SSF55811">
    <property type="entry name" value="Nudix"/>
    <property type="match status" value="1"/>
</dbReference>
<dbReference type="InterPro" id="IPR047198">
    <property type="entry name" value="DDP-like_NUDIX"/>
</dbReference>
<dbReference type="InterPro" id="IPR000086">
    <property type="entry name" value="NUDIX_hydrolase_dom"/>
</dbReference>
<organism evidence="7 8">
    <name type="scientific">Phytophthora oleae</name>
    <dbReference type="NCBI Taxonomy" id="2107226"/>
    <lineage>
        <taxon>Eukaryota</taxon>
        <taxon>Sar</taxon>
        <taxon>Stramenopiles</taxon>
        <taxon>Oomycota</taxon>
        <taxon>Peronosporomycetes</taxon>
        <taxon>Peronosporales</taxon>
        <taxon>Peronosporaceae</taxon>
        <taxon>Phytophthora</taxon>
    </lineage>
</organism>
<dbReference type="Proteomes" id="UP001632037">
    <property type="component" value="Unassembled WGS sequence"/>
</dbReference>
<proteinExistence type="predicted"/>
<evidence type="ECO:0000256" key="5">
    <source>
        <dbReference type="SAM" id="SignalP"/>
    </source>
</evidence>
<keyword evidence="8" id="KW-1185">Reference proteome</keyword>
<evidence type="ECO:0000313" key="8">
    <source>
        <dbReference type="Proteomes" id="UP001632037"/>
    </source>
</evidence>
<reference evidence="7 8" key="1">
    <citation type="submission" date="2024-09" db="EMBL/GenBank/DDBJ databases">
        <title>Genome sequencing and assembly of Phytophthora oleae, isolate VK10A, causative agent of rot of olive drupes.</title>
        <authorList>
            <person name="Conti Taguali S."/>
            <person name="Riolo M."/>
            <person name="La Spada F."/>
            <person name="Cacciola S.O."/>
            <person name="Dionisio G."/>
        </authorList>
    </citation>
    <scope>NUCLEOTIDE SEQUENCE [LARGE SCALE GENOMIC DNA]</scope>
    <source>
        <strain evidence="7 8">VK10A</strain>
    </source>
</reference>
<feature type="chain" id="PRO_5044773473" description="Nudix hydrolase domain-containing protein" evidence="5">
    <location>
        <begin position="22"/>
        <end position="345"/>
    </location>
</feature>
<feature type="signal peptide" evidence="5">
    <location>
        <begin position="1"/>
        <end position="21"/>
    </location>
</feature>
<name>A0ABD3EVW7_9STRA</name>